<dbReference type="InterPro" id="IPR052337">
    <property type="entry name" value="SAT4-like"/>
</dbReference>
<dbReference type="GeneID" id="41957738"/>
<keyword evidence="4 6" id="KW-0472">Membrane</keyword>
<dbReference type="InterPro" id="IPR049326">
    <property type="entry name" value="Rhodopsin_dom_fungi"/>
</dbReference>
<feature type="transmembrane region" description="Helical" evidence="6">
    <location>
        <begin position="178"/>
        <end position="200"/>
    </location>
</feature>
<dbReference type="Pfam" id="PF20684">
    <property type="entry name" value="Fung_rhodopsin"/>
    <property type="match status" value="1"/>
</dbReference>
<dbReference type="GO" id="GO:0016020">
    <property type="term" value="C:membrane"/>
    <property type="evidence" value="ECO:0007669"/>
    <property type="project" value="UniProtKB-SubCell"/>
</dbReference>
<organism evidence="8 9">
    <name type="scientific">Pyricularia grisea</name>
    <name type="common">Crabgrass-specific blast fungus</name>
    <name type="synonym">Magnaporthe grisea</name>
    <dbReference type="NCBI Taxonomy" id="148305"/>
    <lineage>
        <taxon>Eukaryota</taxon>
        <taxon>Fungi</taxon>
        <taxon>Dikarya</taxon>
        <taxon>Ascomycota</taxon>
        <taxon>Pezizomycotina</taxon>
        <taxon>Sordariomycetes</taxon>
        <taxon>Sordariomycetidae</taxon>
        <taxon>Magnaporthales</taxon>
        <taxon>Pyriculariaceae</taxon>
        <taxon>Pyricularia</taxon>
    </lineage>
</organism>
<keyword evidence="8" id="KW-1185">Reference proteome</keyword>
<reference evidence="9" key="2">
    <citation type="submission" date="2019-10" db="EMBL/GenBank/DDBJ databases">
        <authorList>
            <consortium name="NCBI Genome Project"/>
        </authorList>
    </citation>
    <scope>NUCLEOTIDE SEQUENCE</scope>
    <source>
        <strain evidence="9">NI907</strain>
    </source>
</reference>
<name>A0A6P8BDI7_PYRGI</name>
<reference evidence="9" key="3">
    <citation type="submission" date="2025-08" db="UniProtKB">
        <authorList>
            <consortium name="RefSeq"/>
        </authorList>
    </citation>
    <scope>IDENTIFICATION</scope>
    <source>
        <strain evidence="9">NI907</strain>
    </source>
</reference>
<evidence type="ECO:0000256" key="3">
    <source>
        <dbReference type="ARBA" id="ARBA00022989"/>
    </source>
</evidence>
<feature type="transmembrane region" description="Helical" evidence="6">
    <location>
        <begin position="99"/>
        <end position="121"/>
    </location>
</feature>
<dbReference type="Proteomes" id="UP000515153">
    <property type="component" value="Unplaced"/>
</dbReference>
<keyword evidence="2 6" id="KW-0812">Transmembrane</keyword>
<dbReference type="PANTHER" id="PTHR33048">
    <property type="entry name" value="PTH11-LIKE INTEGRAL MEMBRANE PROTEIN (AFU_ORTHOLOGUE AFUA_5G11245)"/>
    <property type="match status" value="1"/>
</dbReference>
<reference evidence="9" key="1">
    <citation type="journal article" date="2019" name="Mol. Biol. Evol.">
        <title>Blast fungal genomes show frequent chromosomal changes, gene gains and losses, and effector gene turnover.</title>
        <authorList>
            <person name="Gomez Luciano L.B."/>
            <person name="Jason Tsai I."/>
            <person name="Chuma I."/>
            <person name="Tosa Y."/>
            <person name="Chen Y.H."/>
            <person name="Li J.Y."/>
            <person name="Li M.Y."/>
            <person name="Jade Lu M.Y."/>
            <person name="Nakayashiki H."/>
            <person name="Li W.H."/>
        </authorList>
    </citation>
    <scope>NUCLEOTIDE SEQUENCE</scope>
    <source>
        <strain evidence="9">NI907</strain>
    </source>
</reference>
<feature type="transmembrane region" description="Helical" evidence="6">
    <location>
        <begin position="265"/>
        <end position="281"/>
    </location>
</feature>
<feature type="transmembrane region" description="Helical" evidence="6">
    <location>
        <begin position="232"/>
        <end position="253"/>
    </location>
</feature>
<keyword evidence="3 6" id="KW-1133">Transmembrane helix</keyword>
<dbReference type="AlphaFoldDB" id="A0A6P8BDI7"/>
<feature type="domain" description="Rhodopsin" evidence="7">
    <location>
        <begin position="82"/>
        <end position="323"/>
    </location>
</feature>
<comment type="similarity">
    <text evidence="5">Belongs to the SAT4 family.</text>
</comment>
<dbReference type="KEGG" id="pgri:PgNI_02770"/>
<evidence type="ECO:0000313" key="9">
    <source>
        <dbReference type="RefSeq" id="XP_030985094.1"/>
    </source>
</evidence>
<feature type="transmembrane region" description="Helical" evidence="6">
    <location>
        <begin position="64"/>
        <end position="87"/>
    </location>
</feature>
<dbReference type="RefSeq" id="XP_030985094.1">
    <property type="nucleotide sequence ID" value="XM_031122827.1"/>
</dbReference>
<dbReference type="PANTHER" id="PTHR33048:SF129">
    <property type="entry name" value="INTEGRAL MEMBRANE PROTEIN-RELATED"/>
    <property type="match status" value="1"/>
</dbReference>
<evidence type="ECO:0000259" key="7">
    <source>
        <dbReference type="Pfam" id="PF20684"/>
    </source>
</evidence>
<evidence type="ECO:0000313" key="8">
    <source>
        <dbReference type="Proteomes" id="UP000515153"/>
    </source>
</evidence>
<proteinExistence type="inferred from homology"/>
<feature type="transmembrane region" description="Helical" evidence="6">
    <location>
        <begin position="301"/>
        <end position="328"/>
    </location>
</feature>
<evidence type="ECO:0000256" key="6">
    <source>
        <dbReference type="SAM" id="Phobius"/>
    </source>
</evidence>
<evidence type="ECO:0000256" key="1">
    <source>
        <dbReference type="ARBA" id="ARBA00004141"/>
    </source>
</evidence>
<evidence type="ECO:0000256" key="2">
    <source>
        <dbReference type="ARBA" id="ARBA00022692"/>
    </source>
</evidence>
<feature type="transmembrane region" description="Helical" evidence="6">
    <location>
        <begin position="141"/>
        <end position="166"/>
    </location>
</feature>
<evidence type="ECO:0000256" key="5">
    <source>
        <dbReference type="ARBA" id="ARBA00038359"/>
    </source>
</evidence>
<protein>
    <recommendedName>
        <fullName evidence="7">Rhodopsin domain-containing protein</fullName>
    </recommendedName>
</protein>
<comment type="subcellular location">
    <subcellularLocation>
        <location evidence="1">Membrane</location>
        <topology evidence="1">Multi-pass membrane protein</topology>
    </subcellularLocation>
</comment>
<accession>A0A6P8BDI7</accession>
<gene>
    <name evidence="9" type="ORF">PgNI_02770</name>
</gene>
<sequence length="425" mass="48151">MGLNSTIRSAFYGQPPNTDRDLDIVRGIFRMAGVNDTVYNPSKGVYYAPRQPAHYVHENIQTQIVIGMAVCIVVMHVTTAARLIFKLQGNGRRFGMDDLVIIPAVCLAVTYPMLQIYMVVQHGAGRHSWENTYEDYARFRWMLQACTVLFFVTVALIKISIALFVRRLAVCVSKGWRILVDIFIALLIIYMVVAVLWNVLVCNPTRALWHVEYAGSLRTPAKCGNVSLMAKVLTYVHVFQGVTLLITPVVILWKIPMDLAKKIRLFVIWWSGAVTVTGGLLQQLSPSRPNGDVFYEYTTSLAWTTLDLTMGIVTASLPTLDMAISIGWKSIRSRMSSSEESSLKTKQISWPMPIHQDLEMYPEAPMGRTESTTELILTDRWEGLDMRIGRPQSEDGSTTYEFLELYDEYEKPQPAIYRPSKYQVV</sequence>
<evidence type="ECO:0000256" key="4">
    <source>
        <dbReference type="ARBA" id="ARBA00023136"/>
    </source>
</evidence>